<reference evidence="2 3" key="1">
    <citation type="submission" date="2018-12" db="EMBL/GenBank/DDBJ databases">
        <title>Draft genome sequence of Haloarcula hispinica strain 18.1, an halophilic archaeon isolated from Chott El Jerid of Southern Tunisia.</title>
        <authorList>
            <person name="Najjari A."/>
            <person name="Ben Dhia O."/>
            <person name="Ferjani R."/>
            <person name="Mahjoubi M."/>
            <person name="Sghaier H."/>
            <person name="Elshahed M."/>
            <person name="Ouzari H.I."/>
            <person name="Cherid A."/>
            <person name="Youssef N."/>
        </authorList>
    </citation>
    <scope>NUCLEOTIDE SEQUENCE [LARGE SCALE GENOMIC DNA]</scope>
    <source>
        <strain evidence="2 3">18.1</strain>
    </source>
</reference>
<evidence type="ECO:0000313" key="3">
    <source>
        <dbReference type="Proteomes" id="UP000293535"/>
    </source>
</evidence>
<name>A0A482T5D2_HALHI</name>
<dbReference type="EMBL" id="RZIG01000002">
    <property type="protein sequence ID" value="RYJ10180.1"/>
    <property type="molecule type" value="Genomic_DNA"/>
</dbReference>
<protein>
    <submittedName>
        <fullName evidence="2">ABC transporter ATP-binding protein</fullName>
    </submittedName>
</protein>
<feature type="transmembrane region" description="Helical" evidence="1">
    <location>
        <begin position="192"/>
        <end position="217"/>
    </location>
</feature>
<comment type="caution">
    <text evidence="2">The sequence shown here is derived from an EMBL/GenBank/DDBJ whole genome shotgun (WGS) entry which is preliminary data.</text>
</comment>
<feature type="transmembrane region" description="Helical" evidence="1">
    <location>
        <begin position="85"/>
        <end position="103"/>
    </location>
</feature>
<keyword evidence="2" id="KW-0067">ATP-binding</keyword>
<feature type="transmembrane region" description="Helical" evidence="1">
    <location>
        <begin position="109"/>
        <end position="127"/>
    </location>
</feature>
<accession>A0A482T5D2</accession>
<keyword evidence="1" id="KW-1133">Transmembrane helix</keyword>
<proteinExistence type="predicted"/>
<keyword evidence="2" id="KW-0547">Nucleotide-binding</keyword>
<dbReference type="GO" id="GO:0005524">
    <property type="term" value="F:ATP binding"/>
    <property type="evidence" value="ECO:0007669"/>
    <property type="project" value="UniProtKB-KW"/>
</dbReference>
<keyword evidence="1" id="KW-0812">Transmembrane</keyword>
<keyword evidence="1" id="KW-0472">Membrane</keyword>
<feature type="transmembrane region" description="Helical" evidence="1">
    <location>
        <begin position="319"/>
        <end position="337"/>
    </location>
</feature>
<gene>
    <name evidence="2" type="ORF">ELS20_09330</name>
</gene>
<dbReference type="AlphaFoldDB" id="A0A482T5D2"/>
<dbReference type="Proteomes" id="UP000293535">
    <property type="component" value="Unassembled WGS sequence"/>
</dbReference>
<evidence type="ECO:0000313" key="2">
    <source>
        <dbReference type="EMBL" id="RYJ10180.1"/>
    </source>
</evidence>
<feature type="transmembrane region" description="Helical" evidence="1">
    <location>
        <begin position="237"/>
        <end position="258"/>
    </location>
</feature>
<organism evidence="2 3">
    <name type="scientific">Haloarcula hispanica</name>
    <dbReference type="NCBI Taxonomy" id="51589"/>
    <lineage>
        <taxon>Archaea</taxon>
        <taxon>Methanobacteriati</taxon>
        <taxon>Methanobacteriota</taxon>
        <taxon>Stenosarchaea group</taxon>
        <taxon>Halobacteria</taxon>
        <taxon>Halobacteriales</taxon>
        <taxon>Haloarculaceae</taxon>
        <taxon>Haloarcula</taxon>
    </lineage>
</organism>
<sequence>MLHDDGPSSLNHWHQAVATHCSSFTEIPLKRREIVHYCGFLQEEAAKQELEQLQNTVEEAFELTRTVANSLSEASQSLTSDLQKVIITLLAAIVTNFVLILRYSDLHVLAPFSVAAIAAILIFYFPIIQNEIDETQSVMKNRTGDFIIYLSEIRSHVGTRVFDLEKIEDQHKVHLRTAFHSLQNARQTTSRIYLLLVLIWAIIIFYGLLIISDNTFVSLQSSLSDLGLQTSTDQGQGIIKISILVSTVPAIWLLYKLISYHHSSERKFLSCSMSLSESSNDSEINFPQIEDGSTSMKEVDIDFFENATPRHYFEYCPPLLTILLISIIAIAVAAICIN</sequence>
<evidence type="ECO:0000256" key="1">
    <source>
        <dbReference type="SAM" id="Phobius"/>
    </source>
</evidence>